<accession>A0A935N251</accession>
<organism evidence="2 3">
    <name type="scientific">Candidatus Dechloromonas phosphorivorans</name>
    <dbReference type="NCBI Taxonomy" id="2899244"/>
    <lineage>
        <taxon>Bacteria</taxon>
        <taxon>Pseudomonadati</taxon>
        <taxon>Pseudomonadota</taxon>
        <taxon>Betaproteobacteria</taxon>
        <taxon>Rhodocyclales</taxon>
        <taxon>Azonexaceae</taxon>
        <taxon>Dechloromonas</taxon>
    </lineage>
</organism>
<dbReference type="EMBL" id="JADJMS010000028">
    <property type="protein sequence ID" value="MBK7415970.1"/>
    <property type="molecule type" value="Genomic_DNA"/>
</dbReference>
<comment type="caution">
    <text evidence="2">The sequence shown here is derived from an EMBL/GenBank/DDBJ whole genome shotgun (WGS) entry which is preliminary data.</text>
</comment>
<reference evidence="2 3" key="1">
    <citation type="submission" date="2020-10" db="EMBL/GenBank/DDBJ databases">
        <title>Connecting structure to function with the recovery of over 1000 high-quality activated sludge metagenome-assembled genomes encoding full-length rRNA genes using long-read sequencing.</title>
        <authorList>
            <person name="Singleton C.M."/>
            <person name="Petriglieri F."/>
            <person name="Kristensen J.M."/>
            <person name="Kirkegaard R.H."/>
            <person name="Michaelsen T.Y."/>
            <person name="Andersen M.H."/>
            <person name="Karst S.M."/>
            <person name="Dueholm M.S."/>
            <person name="Nielsen P.H."/>
            <person name="Albertsen M."/>
        </authorList>
    </citation>
    <scope>NUCLEOTIDE SEQUENCE [LARGE SCALE GENOMIC DNA]</scope>
    <source>
        <strain evidence="2">EsbW_18-Q3-R4-48_BATAC.463</strain>
    </source>
</reference>
<keyword evidence="1" id="KW-0812">Transmembrane</keyword>
<evidence type="ECO:0000256" key="1">
    <source>
        <dbReference type="SAM" id="Phobius"/>
    </source>
</evidence>
<gene>
    <name evidence="2" type="ORF">IPJ38_13475</name>
</gene>
<feature type="transmembrane region" description="Helical" evidence="1">
    <location>
        <begin position="40"/>
        <end position="63"/>
    </location>
</feature>
<keyword evidence="1" id="KW-1133">Transmembrane helix</keyword>
<keyword evidence="1" id="KW-0472">Membrane</keyword>
<dbReference type="Proteomes" id="UP000739411">
    <property type="component" value="Unassembled WGS sequence"/>
</dbReference>
<protein>
    <submittedName>
        <fullName evidence="2">Uncharacterized protein</fullName>
    </submittedName>
</protein>
<name>A0A935N251_9RHOO</name>
<dbReference type="AlphaFoldDB" id="A0A935N251"/>
<proteinExistence type="predicted"/>
<evidence type="ECO:0000313" key="3">
    <source>
        <dbReference type="Proteomes" id="UP000739411"/>
    </source>
</evidence>
<sequence>MSVISLPRQRLEKTRGSFSAEVSQLLAGFRQQAIKQLTIYTVWLTITTICVFSKLLTFCIFFTKANSAALIAVWRETGMRL</sequence>
<evidence type="ECO:0000313" key="2">
    <source>
        <dbReference type="EMBL" id="MBK7415970.1"/>
    </source>
</evidence>